<keyword evidence="9" id="KW-1185">Reference proteome</keyword>
<comment type="similarity">
    <text evidence="2">Belongs to the drug/metabolite transporter (DMT) superfamily. 10 TMS drug/metabolite exporter (DME) (TC 2.A.7.3) family.</text>
</comment>
<sequence>MSDATGRTADTAASMRPALVVALSIFLLSGMDAIVKGFGPESSILQIVWLRYVMGAAFAFVVFLATGPHRITRQSLKSNGLRASVMIVAAGSFFYAITRMPLVEAVTLSFTAPIFMILIARLILGEPVTTRAIGAVGLGFVGIVVVVAGDFGSGQALTPAGIAAALLSAIAYALGIVLLRKHSAHDAIPVLIFMQAILAAIVLTPVGIATWTGIGMHDLIAFVVVGLLGTTGHLLIAWGFKHAEAGRLAPLEYTNLLWATAFAMLFFQERPGPATYLGAALIILACLIATRPGWPIFPRRRYTAPGD</sequence>
<evidence type="ECO:0000313" key="8">
    <source>
        <dbReference type="EMBL" id="MCT8970408.1"/>
    </source>
</evidence>
<evidence type="ECO:0000256" key="1">
    <source>
        <dbReference type="ARBA" id="ARBA00004141"/>
    </source>
</evidence>
<evidence type="ECO:0000256" key="4">
    <source>
        <dbReference type="ARBA" id="ARBA00022989"/>
    </source>
</evidence>
<keyword evidence="4 6" id="KW-1133">Transmembrane helix</keyword>
<feature type="transmembrane region" description="Helical" evidence="6">
    <location>
        <begin position="103"/>
        <end position="124"/>
    </location>
</feature>
<evidence type="ECO:0000259" key="7">
    <source>
        <dbReference type="Pfam" id="PF00892"/>
    </source>
</evidence>
<dbReference type="PANTHER" id="PTHR22911">
    <property type="entry name" value="ACYL-MALONYL CONDENSING ENZYME-RELATED"/>
    <property type="match status" value="1"/>
</dbReference>
<feature type="transmembrane region" description="Helical" evidence="6">
    <location>
        <begin position="252"/>
        <end position="268"/>
    </location>
</feature>
<dbReference type="RefSeq" id="WP_261613975.1">
    <property type="nucleotide sequence ID" value="NZ_JALIDZ010000001.1"/>
</dbReference>
<gene>
    <name evidence="8" type="ORF">MUB46_00905</name>
</gene>
<feature type="transmembrane region" description="Helical" evidence="6">
    <location>
        <begin position="131"/>
        <end position="148"/>
    </location>
</feature>
<name>A0AAW5QVL0_9HYPH</name>
<dbReference type="InterPro" id="IPR000620">
    <property type="entry name" value="EamA_dom"/>
</dbReference>
<feature type="transmembrane region" description="Helical" evidence="6">
    <location>
        <begin position="49"/>
        <end position="67"/>
    </location>
</feature>
<feature type="transmembrane region" description="Helical" evidence="6">
    <location>
        <begin position="79"/>
        <end position="97"/>
    </location>
</feature>
<comment type="caution">
    <text evidence="8">The sequence shown here is derived from an EMBL/GenBank/DDBJ whole genome shotgun (WGS) entry which is preliminary data.</text>
</comment>
<keyword evidence="3 6" id="KW-0812">Transmembrane</keyword>
<accession>A0AAW5QVL0</accession>
<comment type="subcellular location">
    <subcellularLocation>
        <location evidence="1">Membrane</location>
        <topology evidence="1">Multi-pass membrane protein</topology>
    </subcellularLocation>
</comment>
<evidence type="ECO:0000256" key="5">
    <source>
        <dbReference type="ARBA" id="ARBA00023136"/>
    </source>
</evidence>
<dbReference type="Proteomes" id="UP001320898">
    <property type="component" value="Unassembled WGS sequence"/>
</dbReference>
<dbReference type="InterPro" id="IPR037185">
    <property type="entry name" value="EmrE-like"/>
</dbReference>
<dbReference type="GO" id="GO:0016020">
    <property type="term" value="C:membrane"/>
    <property type="evidence" value="ECO:0007669"/>
    <property type="project" value="UniProtKB-SubCell"/>
</dbReference>
<dbReference type="SUPFAM" id="SSF103481">
    <property type="entry name" value="Multidrug resistance efflux transporter EmrE"/>
    <property type="match status" value="2"/>
</dbReference>
<feature type="domain" description="EamA" evidence="7">
    <location>
        <begin position="161"/>
        <end position="289"/>
    </location>
</feature>
<evidence type="ECO:0000256" key="6">
    <source>
        <dbReference type="SAM" id="Phobius"/>
    </source>
</evidence>
<dbReference type="Pfam" id="PF00892">
    <property type="entry name" value="EamA"/>
    <property type="match status" value="2"/>
</dbReference>
<dbReference type="AlphaFoldDB" id="A0AAW5QVL0"/>
<protein>
    <submittedName>
        <fullName evidence="8">DMT family transporter</fullName>
    </submittedName>
</protein>
<evidence type="ECO:0000256" key="2">
    <source>
        <dbReference type="ARBA" id="ARBA00009853"/>
    </source>
</evidence>
<feature type="transmembrane region" description="Helical" evidence="6">
    <location>
        <begin position="191"/>
        <end position="214"/>
    </location>
</feature>
<evidence type="ECO:0000256" key="3">
    <source>
        <dbReference type="ARBA" id="ARBA00022692"/>
    </source>
</evidence>
<evidence type="ECO:0000313" key="9">
    <source>
        <dbReference type="Proteomes" id="UP001320898"/>
    </source>
</evidence>
<dbReference type="PANTHER" id="PTHR22911:SF6">
    <property type="entry name" value="SOLUTE CARRIER FAMILY 35 MEMBER G1"/>
    <property type="match status" value="1"/>
</dbReference>
<dbReference type="EMBL" id="JALIDZ010000001">
    <property type="protein sequence ID" value="MCT8970408.1"/>
    <property type="molecule type" value="Genomic_DNA"/>
</dbReference>
<organism evidence="8 9">
    <name type="scientific">Microbaculum marinisediminis</name>
    <dbReference type="NCBI Taxonomy" id="2931392"/>
    <lineage>
        <taxon>Bacteria</taxon>
        <taxon>Pseudomonadati</taxon>
        <taxon>Pseudomonadota</taxon>
        <taxon>Alphaproteobacteria</taxon>
        <taxon>Hyphomicrobiales</taxon>
        <taxon>Tepidamorphaceae</taxon>
        <taxon>Microbaculum</taxon>
    </lineage>
</organism>
<proteinExistence type="inferred from homology"/>
<feature type="domain" description="EamA" evidence="7">
    <location>
        <begin position="18"/>
        <end position="147"/>
    </location>
</feature>
<feature type="transmembrane region" description="Helical" evidence="6">
    <location>
        <begin position="220"/>
        <end position="240"/>
    </location>
</feature>
<feature type="transmembrane region" description="Helical" evidence="6">
    <location>
        <begin position="160"/>
        <end position="179"/>
    </location>
</feature>
<keyword evidence="5 6" id="KW-0472">Membrane</keyword>
<reference evidence="8 9" key="1">
    <citation type="submission" date="2022-04" db="EMBL/GenBank/DDBJ databases">
        <authorList>
            <person name="Ye Y.-Q."/>
            <person name="Du Z.-J."/>
        </authorList>
    </citation>
    <scope>NUCLEOTIDE SEQUENCE [LARGE SCALE GENOMIC DNA]</scope>
    <source>
        <strain evidence="8 9">A6E488</strain>
    </source>
</reference>
<feature type="transmembrane region" description="Helical" evidence="6">
    <location>
        <begin position="274"/>
        <end position="294"/>
    </location>
</feature>